<keyword evidence="3" id="KW-1185">Reference proteome</keyword>
<sequence length="312" mass="35270">MTHGDTPASLVESEPPHIKNWFSSYEYESFVLETNDNFGFSDPQETQESEGYENECSTGKKMKLTKGSSDLVTDGKYEGMLIKCNQSEEENKCQNQVGFFISYSQINFFFLFCVLESQESPLLSPEPTGIDNWFSSYVYESPEVNTIDDLIVSDHKEIKVGSKEKAKEFKDENLCVTPDDLIPKQTSKCDKGSSKDDNNPTELPNNIANVNSFEKESRKLEEAGDGFVSLKSKKRNDEKSKQVNGVDQKRCVATSVDKMKKKSDERVTLGDVTNILGEHSSVTGKWKCPRKRKPDVGPPLKQLRLGQWFNHV</sequence>
<dbReference type="Proteomes" id="UP001408789">
    <property type="component" value="Unassembled WGS sequence"/>
</dbReference>
<dbReference type="AlphaFoldDB" id="A0AAP0CP46"/>
<evidence type="ECO:0000313" key="3">
    <source>
        <dbReference type="Proteomes" id="UP001408789"/>
    </source>
</evidence>
<evidence type="ECO:0000256" key="1">
    <source>
        <dbReference type="SAM" id="MobiDB-lite"/>
    </source>
</evidence>
<comment type="caution">
    <text evidence="2">The sequence shown here is derived from an EMBL/GenBank/DDBJ whole genome shotgun (WGS) entry which is preliminary data.</text>
</comment>
<protein>
    <submittedName>
        <fullName evidence="2">Uncharacterized protein</fullName>
    </submittedName>
</protein>
<dbReference type="EMBL" id="JBCNJP010000024">
    <property type="protein sequence ID" value="KAK9056829.1"/>
    <property type="molecule type" value="Genomic_DNA"/>
</dbReference>
<dbReference type="PANTHER" id="PTHR36368:SF1">
    <property type="entry name" value="ATP-DEPENDENT CASEINOLYTIC PROTEASE_CROTONASE FAMILY PROTEIN"/>
    <property type="match status" value="1"/>
</dbReference>
<dbReference type="PANTHER" id="PTHR36368">
    <property type="entry name" value="ATP-DEPENDENT CASEINOLYTIC PROTEASE/CROTONASE FAMILY PROTEIN"/>
    <property type="match status" value="1"/>
</dbReference>
<reference evidence="2 3" key="1">
    <citation type="submission" date="2024-04" db="EMBL/GenBank/DDBJ databases">
        <title>The reference genome of an endangered Asteraceae, Deinandra increscens subsp. villosa, native to the Central Coast of California.</title>
        <authorList>
            <person name="Guilliams M."/>
            <person name="Hasenstab-Lehman K."/>
            <person name="Meyer R."/>
            <person name="Mcevoy S."/>
        </authorList>
    </citation>
    <scope>NUCLEOTIDE SEQUENCE [LARGE SCALE GENOMIC DNA]</scope>
    <source>
        <tissue evidence="2">Leaf</tissue>
    </source>
</reference>
<accession>A0AAP0CP46</accession>
<feature type="region of interest" description="Disordered" evidence="1">
    <location>
        <begin position="186"/>
        <end position="207"/>
    </location>
</feature>
<proteinExistence type="predicted"/>
<name>A0AAP0CP46_9ASTR</name>
<feature type="compositionally biased region" description="Basic and acidic residues" evidence="1">
    <location>
        <begin position="187"/>
        <end position="198"/>
    </location>
</feature>
<organism evidence="2 3">
    <name type="scientific">Deinandra increscens subsp. villosa</name>
    <dbReference type="NCBI Taxonomy" id="3103831"/>
    <lineage>
        <taxon>Eukaryota</taxon>
        <taxon>Viridiplantae</taxon>
        <taxon>Streptophyta</taxon>
        <taxon>Embryophyta</taxon>
        <taxon>Tracheophyta</taxon>
        <taxon>Spermatophyta</taxon>
        <taxon>Magnoliopsida</taxon>
        <taxon>eudicotyledons</taxon>
        <taxon>Gunneridae</taxon>
        <taxon>Pentapetalae</taxon>
        <taxon>asterids</taxon>
        <taxon>campanulids</taxon>
        <taxon>Asterales</taxon>
        <taxon>Asteraceae</taxon>
        <taxon>Asteroideae</taxon>
        <taxon>Heliantheae alliance</taxon>
        <taxon>Madieae</taxon>
        <taxon>Madiinae</taxon>
        <taxon>Deinandra</taxon>
    </lineage>
</organism>
<gene>
    <name evidence="2" type="ORF">SSX86_024193</name>
</gene>
<evidence type="ECO:0000313" key="2">
    <source>
        <dbReference type="EMBL" id="KAK9056829.1"/>
    </source>
</evidence>